<evidence type="ECO:0000313" key="2">
    <source>
        <dbReference type="EMBL" id="GHE33704.1"/>
    </source>
</evidence>
<dbReference type="EMBL" id="BNAF01000005">
    <property type="protein sequence ID" value="GHE33704.1"/>
    <property type="molecule type" value="Genomic_DNA"/>
</dbReference>
<gene>
    <name evidence="2" type="ORF">GCM10017764_16150</name>
</gene>
<accession>A0ABQ3HXT2</accession>
<feature type="domain" description="NADPH-dependent FMN reductase-like" evidence="1">
    <location>
        <begin position="20"/>
        <end position="164"/>
    </location>
</feature>
<dbReference type="Proteomes" id="UP000620550">
    <property type="component" value="Unassembled WGS sequence"/>
</dbReference>
<comment type="caution">
    <text evidence="2">The sequence shown here is derived from an EMBL/GenBank/DDBJ whole genome shotgun (WGS) entry which is preliminary data.</text>
</comment>
<organism evidence="2 3">
    <name type="scientific">Sphingobacterium griseoflavum</name>
    <dbReference type="NCBI Taxonomy" id="1474952"/>
    <lineage>
        <taxon>Bacteria</taxon>
        <taxon>Pseudomonadati</taxon>
        <taxon>Bacteroidota</taxon>
        <taxon>Sphingobacteriia</taxon>
        <taxon>Sphingobacteriales</taxon>
        <taxon>Sphingobacteriaceae</taxon>
        <taxon>Sphingobacterium</taxon>
    </lineage>
</organism>
<evidence type="ECO:0000313" key="3">
    <source>
        <dbReference type="Proteomes" id="UP000620550"/>
    </source>
</evidence>
<dbReference type="PANTHER" id="PTHR30543">
    <property type="entry name" value="CHROMATE REDUCTASE"/>
    <property type="match status" value="1"/>
</dbReference>
<evidence type="ECO:0000259" key="1">
    <source>
        <dbReference type="Pfam" id="PF03358"/>
    </source>
</evidence>
<keyword evidence="3" id="KW-1185">Reference proteome</keyword>
<dbReference type="Pfam" id="PF03358">
    <property type="entry name" value="FMN_red"/>
    <property type="match status" value="1"/>
</dbReference>
<protein>
    <submittedName>
        <fullName evidence="2">Flavin reductase</fullName>
    </submittedName>
</protein>
<dbReference type="SUPFAM" id="SSF52218">
    <property type="entry name" value="Flavoproteins"/>
    <property type="match status" value="1"/>
</dbReference>
<dbReference type="InterPro" id="IPR029039">
    <property type="entry name" value="Flavoprotein-like_sf"/>
</dbReference>
<name>A0ABQ3HXT2_9SPHI</name>
<sequence>MAPSLFPKKKKGNIMAEKTIGILVGSLRKESFSKKTANFLIANAPSGYTFELIEIGQLSMYNQDFDEEGSPAEYKPFRDKIKSLAGVIFITPEYNRSVPAVLKNALDVGSRPYGSSSWDGKPALVISTSISNISGFGANHHLRQSLVFLNMPTLQQPEVYIANIQNLFDDEGHLNSEETSKFLKDVLAAFKAFAAKF</sequence>
<dbReference type="InterPro" id="IPR050712">
    <property type="entry name" value="NAD(P)H-dep_reductase"/>
</dbReference>
<dbReference type="InterPro" id="IPR005025">
    <property type="entry name" value="FMN_Rdtase-like_dom"/>
</dbReference>
<reference evidence="3" key="1">
    <citation type="journal article" date="2019" name="Int. J. Syst. Evol. Microbiol.">
        <title>The Global Catalogue of Microorganisms (GCM) 10K type strain sequencing project: providing services to taxonomists for standard genome sequencing and annotation.</title>
        <authorList>
            <consortium name="The Broad Institute Genomics Platform"/>
            <consortium name="The Broad Institute Genome Sequencing Center for Infectious Disease"/>
            <person name="Wu L."/>
            <person name="Ma J."/>
        </authorList>
    </citation>
    <scope>NUCLEOTIDE SEQUENCE [LARGE SCALE GENOMIC DNA]</scope>
    <source>
        <strain evidence="3">CGMCC 1.12966</strain>
    </source>
</reference>
<proteinExistence type="predicted"/>
<dbReference type="Gene3D" id="3.40.50.360">
    <property type="match status" value="1"/>
</dbReference>
<dbReference type="PANTHER" id="PTHR30543:SF21">
    <property type="entry name" value="NAD(P)H-DEPENDENT FMN REDUCTASE LOT6"/>
    <property type="match status" value="1"/>
</dbReference>